<reference evidence="1" key="2">
    <citation type="journal article" date="2015" name="Fish Shellfish Immunol.">
        <title>Early steps in the European eel (Anguilla anguilla)-Vibrio vulnificus interaction in the gills: Role of the RtxA13 toxin.</title>
        <authorList>
            <person name="Callol A."/>
            <person name="Pajuelo D."/>
            <person name="Ebbesson L."/>
            <person name="Teles M."/>
            <person name="MacKenzie S."/>
            <person name="Amaro C."/>
        </authorList>
    </citation>
    <scope>NUCLEOTIDE SEQUENCE</scope>
</reference>
<dbReference type="AlphaFoldDB" id="A0A0E9R4J6"/>
<accession>A0A0E9R4J6</accession>
<sequence length="25" mass="3110">MEDRREDINHLDLDSSYIFYGKKHK</sequence>
<protein>
    <submittedName>
        <fullName evidence="1">Uncharacterized protein</fullName>
    </submittedName>
</protein>
<evidence type="ECO:0000313" key="1">
    <source>
        <dbReference type="EMBL" id="JAH23385.1"/>
    </source>
</evidence>
<proteinExistence type="predicted"/>
<reference evidence="1" key="1">
    <citation type="submission" date="2014-11" db="EMBL/GenBank/DDBJ databases">
        <authorList>
            <person name="Amaro Gonzalez C."/>
        </authorList>
    </citation>
    <scope>NUCLEOTIDE SEQUENCE</scope>
</reference>
<name>A0A0E9R4J6_ANGAN</name>
<organism evidence="1">
    <name type="scientific">Anguilla anguilla</name>
    <name type="common">European freshwater eel</name>
    <name type="synonym">Muraena anguilla</name>
    <dbReference type="NCBI Taxonomy" id="7936"/>
    <lineage>
        <taxon>Eukaryota</taxon>
        <taxon>Metazoa</taxon>
        <taxon>Chordata</taxon>
        <taxon>Craniata</taxon>
        <taxon>Vertebrata</taxon>
        <taxon>Euteleostomi</taxon>
        <taxon>Actinopterygii</taxon>
        <taxon>Neopterygii</taxon>
        <taxon>Teleostei</taxon>
        <taxon>Anguilliformes</taxon>
        <taxon>Anguillidae</taxon>
        <taxon>Anguilla</taxon>
    </lineage>
</organism>
<dbReference type="EMBL" id="GBXM01085192">
    <property type="protein sequence ID" value="JAH23385.1"/>
    <property type="molecule type" value="Transcribed_RNA"/>
</dbReference>